<evidence type="ECO:0000256" key="2">
    <source>
        <dbReference type="ARBA" id="ARBA00023125"/>
    </source>
</evidence>
<evidence type="ECO:0000313" key="7">
    <source>
        <dbReference type="Proteomes" id="UP000249547"/>
    </source>
</evidence>
<evidence type="ECO:0000259" key="5">
    <source>
        <dbReference type="PROSITE" id="PS50977"/>
    </source>
</evidence>
<dbReference type="OrthoDB" id="9787680at2"/>
<accession>A0A327QRA1</accession>
<dbReference type="RefSeq" id="WP_148707264.1">
    <property type="nucleotide sequence ID" value="NZ_QLLL01000003.1"/>
</dbReference>
<dbReference type="Proteomes" id="UP000249547">
    <property type="component" value="Unassembled WGS sequence"/>
</dbReference>
<keyword evidence="2 4" id="KW-0238">DNA-binding</keyword>
<dbReference type="PROSITE" id="PS50977">
    <property type="entry name" value="HTH_TETR_2"/>
    <property type="match status" value="1"/>
</dbReference>
<dbReference type="EMBL" id="QLLL01000003">
    <property type="protein sequence ID" value="RAJ06850.1"/>
    <property type="molecule type" value="Genomic_DNA"/>
</dbReference>
<dbReference type="InterPro" id="IPR001647">
    <property type="entry name" value="HTH_TetR"/>
</dbReference>
<keyword evidence="7" id="KW-1185">Reference proteome</keyword>
<organism evidence="6 7">
    <name type="scientific">Chitinophaga skermanii</name>
    <dbReference type="NCBI Taxonomy" id="331697"/>
    <lineage>
        <taxon>Bacteria</taxon>
        <taxon>Pseudomonadati</taxon>
        <taxon>Bacteroidota</taxon>
        <taxon>Chitinophagia</taxon>
        <taxon>Chitinophagales</taxon>
        <taxon>Chitinophagaceae</taxon>
        <taxon>Chitinophaga</taxon>
    </lineage>
</organism>
<dbReference type="Pfam" id="PF00440">
    <property type="entry name" value="TetR_N"/>
    <property type="match status" value="1"/>
</dbReference>
<keyword evidence="3" id="KW-0804">Transcription</keyword>
<dbReference type="PANTHER" id="PTHR47506">
    <property type="entry name" value="TRANSCRIPTIONAL REGULATORY PROTEIN"/>
    <property type="match status" value="1"/>
</dbReference>
<comment type="caution">
    <text evidence="6">The sequence shown here is derived from an EMBL/GenBank/DDBJ whole genome shotgun (WGS) entry which is preliminary data.</text>
</comment>
<sequence length="187" mass="20960">MKSSAEIKTTILETAGRLFYSQGYNSTGINQVIDEAGIARASLYNHFKSKSDLLYAYLEELDEKWFDQLHVQIDKIKDPKEKIIGLFEFRLKRQANSQYAGCPFIKVSAEVPADDSKAFELINKNKMKFKQLIEQLVQDIPAHAQLSTAELADTLYMLIEGATVTAAFQKNKSMMTAAKSIAAKLLG</sequence>
<dbReference type="PANTHER" id="PTHR47506:SF1">
    <property type="entry name" value="HTH-TYPE TRANSCRIPTIONAL REGULATOR YJDC"/>
    <property type="match status" value="1"/>
</dbReference>
<keyword evidence="1" id="KW-0805">Transcription regulation</keyword>
<dbReference type="InterPro" id="IPR036271">
    <property type="entry name" value="Tet_transcr_reg_TetR-rel_C_sf"/>
</dbReference>
<proteinExistence type="predicted"/>
<protein>
    <submittedName>
        <fullName evidence="6">TetR family transcriptional regulator</fullName>
    </submittedName>
</protein>
<name>A0A327QRA1_9BACT</name>
<evidence type="ECO:0000256" key="1">
    <source>
        <dbReference type="ARBA" id="ARBA00023015"/>
    </source>
</evidence>
<dbReference type="PRINTS" id="PR00455">
    <property type="entry name" value="HTHTETR"/>
</dbReference>
<dbReference type="SUPFAM" id="SSF46689">
    <property type="entry name" value="Homeodomain-like"/>
    <property type="match status" value="1"/>
</dbReference>
<reference evidence="6 7" key="1">
    <citation type="submission" date="2018-06" db="EMBL/GenBank/DDBJ databases">
        <title>Genomic Encyclopedia of Archaeal and Bacterial Type Strains, Phase II (KMG-II): from individual species to whole genera.</title>
        <authorList>
            <person name="Goeker M."/>
        </authorList>
    </citation>
    <scope>NUCLEOTIDE SEQUENCE [LARGE SCALE GENOMIC DNA]</scope>
    <source>
        <strain evidence="6 7">DSM 23857</strain>
    </source>
</reference>
<dbReference type="InterPro" id="IPR009057">
    <property type="entry name" value="Homeodomain-like_sf"/>
</dbReference>
<evidence type="ECO:0000256" key="4">
    <source>
        <dbReference type="PROSITE-ProRule" id="PRU00335"/>
    </source>
</evidence>
<evidence type="ECO:0000256" key="3">
    <source>
        <dbReference type="ARBA" id="ARBA00023163"/>
    </source>
</evidence>
<dbReference type="AlphaFoldDB" id="A0A327QRA1"/>
<dbReference type="SUPFAM" id="SSF48498">
    <property type="entry name" value="Tetracyclin repressor-like, C-terminal domain"/>
    <property type="match status" value="1"/>
</dbReference>
<dbReference type="GO" id="GO:0003677">
    <property type="term" value="F:DNA binding"/>
    <property type="evidence" value="ECO:0007669"/>
    <property type="project" value="UniProtKB-UniRule"/>
</dbReference>
<evidence type="ECO:0000313" key="6">
    <source>
        <dbReference type="EMBL" id="RAJ06850.1"/>
    </source>
</evidence>
<gene>
    <name evidence="6" type="ORF">LX64_01977</name>
</gene>
<feature type="DNA-binding region" description="H-T-H motif" evidence="4">
    <location>
        <begin position="28"/>
        <end position="47"/>
    </location>
</feature>
<dbReference type="Gene3D" id="1.10.357.10">
    <property type="entry name" value="Tetracycline Repressor, domain 2"/>
    <property type="match status" value="1"/>
</dbReference>
<feature type="domain" description="HTH tetR-type" evidence="5">
    <location>
        <begin position="5"/>
        <end position="65"/>
    </location>
</feature>